<feature type="transmembrane region" description="Helical" evidence="1">
    <location>
        <begin position="61"/>
        <end position="80"/>
    </location>
</feature>
<protein>
    <recommendedName>
        <fullName evidence="4">Phosphatase PAP2 family protein</fullName>
    </recommendedName>
</protein>
<keyword evidence="1" id="KW-0472">Membrane</keyword>
<dbReference type="Proteomes" id="UP000320244">
    <property type="component" value="Unassembled WGS sequence"/>
</dbReference>
<dbReference type="InterPro" id="IPR036938">
    <property type="entry name" value="PAP2/HPO_sf"/>
</dbReference>
<keyword evidence="3" id="KW-1185">Reference proteome</keyword>
<dbReference type="AlphaFoldDB" id="A0A563E841"/>
<reference evidence="2 3" key="1">
    <citation type="submission" date="2019-05" db="EMBL/GenBank/DDBJ databases">
        <authorList>
            <person name="Lee S.D."/>
        </authorList>
    </citation>
    <scope>NUCLEOTIDE SEQUENCE [LARGE SCALE GENOMIC DNA]</scope>
    <source>
        <strain evidence="2 3">C5-26</strain>
    </source>
</reference>
<dbReference type="SUPFAM" id="SSF48317">
    <property type="entry name" value="Acid phosphatase/Vanadium-dependent haloperoxidase"/>
    <property type="match status" value="1"/>
</dbReference>
<sequence>MLISVVTFVVAIHAAGIQRGLLMGFVMTLCAAVLPYGLLQIGIRRGIWSDRHMSRRDQRPAVLAIGLASNLLGLLVLLALGAPRSLFALVAGICVAVAVCLGVTLWWKISIHTACAGGVVAALTVLVSAWSIFLNPLVVLVGWSRVTLRDHTALQVIVGGVVGYAVGVAVTSVGMVI</sequence>
<comment type="caution">
    <text evidence="2">The sequence shown here is derived from an EMBL/GenBank/DDBJ whole genome shotgun (WGS) entry which is preliminary data.</text>
</comment>
<evidence type="ECO:0000313" key="2">
    <source>
        <dbReference type="EMBL" id="TWP37994.1"/>
    </source>
</evidence>
<feature type="transmembrane region" description="Helical" evidence="1">
    <location>
        <begin position="114"/>
        <end position="133"/>
    </location>
</feature>
<dbReference type="EMBL" id="VCQV01000004">
    <property type="protein sequence ID" value="TWP37994.1"/>
    <property type="molecule type" value="Genomic_DNA"/>
</dbReference>
<evidence type="ECO:0000256" key="1">
    <source>
        <dbReference type="SAM" id="Phobius"/>
    </source>
</evidence>
<gene>
    <name evidence="2" type="ORF">FGL98_04610</name>
</gene>
<feature type="transmembrane region" description="Helical" evidence="1">
    <location>
        <begin position="24"/>
        <end position="41"/>
    </location>
</feature>
<reference evidence="2 3" key="2">
    <citation type="submission" date="2019-08" db="EMBL/GenBank/DDBJ databases">
        <title>Jejuicoccus antrihumi gen. nov., sp. nov., a new member of the family Dermacoccaceae isolated from a cave.</title>
        <authorList>
            <person name="Schumann P."/>
            <person name="Kim I.S."/>
        </authorList>
    </citation>
    <scope>NUCLEOTIDE SEQUENCE [LARGE SCALE GENOMIC DNA]</scope>
    <source>
        <strain evidence="2 3">C5-26</strain>
    </source>
</reference>
<proteinExistence type="predicted"/>
<feature type="transmembrane region" description="Helical" evidence="1">
    <location>
        <begin position="86"/>
        <end position="107"/>
    </location>
</feature>
<feature type="transmembrane region" description="Helical" evidence="1">
    <location>
        <begin position="153"/>
        <end position="176"/>
    </location>
</feature>
<dbReference type="OrthoDB" id="4935320at2"/>
<keyword evidence="1" id="KW-1133">Transmembrane helix</keyword>
<name>A0A563E841_9MICO</name>
<dbReference type="RefSeq" id="WP_146315564.1">
    <property type="nucleotide sequence ID" value="NZ_VCQV01000004.1"/>
</dbReference>
<evidence type="ECO:0008006" key="4">
    <source>
        <dbReference type="Google" id="ProtNLM"/>
    </source>
</evidence>
<keyword evidence="1" id="KW-0812">Transmembrane</keyword>
<organism evidence="2 3">
    <name type="scientific">Leekyejoonella antrihumi</name>
    <dbReference type="NCBI Taxonomy" id="1660198"/>
    <lineage>
        <taxon>Bacteria</taxon>
        <taxon>Bacillati</taxon>
        <taxon>Actinomycetota</taxon>
        <taxon>Actinomycetes</taxon>
        <taxon>Micrococcales</taxon>
        <taxon>Dermacoccaceae</taxon>
        <taxon>Leekyejoonella</taxon>
    </lineage>
</organism>
<accession>A0A563E841</accession>
<evidence type="ECO:0000313" key="3">
    <source>
        <dbReference type="Proteomes" id="UP000320244"/>
    </source>
</evidence>